<keyword evidence="3" id="KW-0547">Nucleotide-binding</keyword>
<evidence type="ECO:0000313" key="3">
    <source>
        <dbReference type="EMBL" id="HCT57188.1"/>
    </source>
</evidence>
<feature type="domain" description="Histidine kinase/HSP90-like ATPase" evidence="2">
    <location>
        <begin position="44"/>
        <end position="168"/>
    </location>
</feature>
<keyword evidence="1" id="KW-0808">Transferase</keyword>
<evidence type="ECO:0000313" key="4">
    <source>
        <dbReference type="Proteomes" id="UP000264071"/>
    </source>
</evidence>
<dbReference type="InterPro" id="IPR003594">
    <property type="entry name" value="HATPase_dom"/>
</dbReference>
<dbReference type="Proteomes" id="UP000264071">
    <property type="component" value="Unassembled WGS sequence"/>
</dbReference>
<evidence type="ECO:0000256" key="1">
    <source>
        <dbReference type="ARBA" id="ARBA00022527"/>
    </source>
</evidence>
<gene>
    <name evidence="3" type="ORF">DGD08_08240</name>
</gene>
<dbReference type="GO" id="GO:0004674">
    <property type="term" value="F:protein serine/threonine kinase activity"/>
    <property type="evidence" value="ECO:0007669"/>
    <property type="project" value="UniProtKB-KW"/>
</dbReference>
<dbReference type="PANTHER" id="PTHR35526:SF3">
    <property type="entry name" value="ANTI-SIGMA-F FACTOR RSBW"/>
    <property type="match status" value="1"/>
</dbReference>
<comment type="caution">
    <text evidence="3">The sequence shown here is derived from an EMBL/GenBank/DDBJ whole genome shotgun (WGS) entry which is preliminary data.</text>
</comment>
<accession>A0A3D4V975</accession>
<dbReference type="Pfam" id="PF13581">
    <property type="entry name" value="HATPase_c_2"/>
    <property type="match status" value="1"/>
</dbReference>
<dbReference type="GO" id="GO:0005524">
    <property type="term" value="F:ATP binding"/>
    <property type="evidence" value="ECO:0007669"/>
    <property type="project" value="UniProtKB-KW"/>
</dbReference>
<dbReference type="Gene3D" id="3.30.565.10">
    <property type="entry name" value="Histidine kinase-like ATPase, C-terminal domain"/>
    <property type="match status" value="1"/>
</dbReference>
<dbReference type="InterPro" id="IPR036890">
    <property type="entry name" value="HATPase_C_sf"/>
</dbReference>
<keyword evidence="3" id="KW-0067">ATP-binding</keyword>
<name>A0A3D4V975_9BACT</name>
<protein>
    <submittedName>
        <fullName evidence="3">ATP-binding protein</fullName>
    </submittedName>
</protein>
<dbReference type="CDD" id="cd16936">
    <property type="entry name" value="HATPase_RsbW-like"/>
    <property type="match status" value="1"/>
</dbReference>
<keyword evidence="1" id="KW-0418">Kinase</keyword>
<keyword evidence="1" id="KW-0723">Serine/threonine-protein kinase</keyword>
<evidence type="ECO:0000259" key="2">
    <source>
        <dbReference type="Pfam" id="PF13581"/>
    </source>
</evidence>
<dbReference type="AlphaFoldDB" id="A0A3D4V975"/>
<dbReference type="SUPFAM" id="SSF55874">
    <property type="entry name" value="ATPase domain of HSP90 chaperone/DNA topoisomerase II/histidine kinase"/>
    <property type="match status" value="1"/>
</dbReference>
<proteinExistence type="predicted"/>
<dbReference type="InterPro" id="IPR050267">
    <property type="entry name" value="Anti-sigma-factor_SerPK"/>
</dbReference>
<organism evidence="3 4">
    <name type="scientific">Gemmatimonas aurantiaca</name>
    <dbReference type="NCBI Taxonomy" id="173480"/>
    <lineage>
        <taxon>Bacteria</taxon>
        <taxon>Pseudomonadati</taxon>
        <taxon>Gemmatimonadota</taxon>
        <taxon>Gemmatimonadia</taxon>
        <taxon>Gemmatimonadales</taxon>
        <taxon>Gemmatimonadaceae</taxon>
        <taxon>Gemmatimonas</taxon>
    </lineage>
</organism>
<sequence>MASRLAPAVHLRTDDGAPVLTPFVSAHPDCDPVKHMSRCWVLSSELTVIPPVVEDIVTLCRDAGFSSKQCGLNVPVAVTEAVANAILRGNASDASRQVEITVEVDDQRLVIDVCDEGNGFDLQQLQQSPDDADWLEREHGRGVFLMRSLMDHIENARRDGQCGHRLRLVLYRA</sequence>
<dbReference type="PANTHER" id="PTHR35526">
    <property type="entry name" value="ANTI-SIGMA-F FACTOR RSBW-RELATED"/>
    <property type="match status" value="1"/>
</dbReference>
<dbReference type="EMBL" id="DPIY01000007">
    <property type="protein sequence ID" value="HCT57188.1"/>
    <property type="molecule type" value="Genomic_DNA"/>
</dbReference>
<reference evidence="3 4" key="1">
    <citation type="journal article" date="2018" name="Nat. Biotechnol.">
        <title>A standardized bacterial taxonomy based on genome phylogeny substantially revises the tree of life.</title>
        <authorList>
            <person name="Parks D.H."/>
            <person name="Chuvochina M."/>
            <person name="Waite D.W."/>
            <person name="Rinke C."/>
            <person name="Skarshewski A."/>
            <person name="Chaumeil P.A."/>
            <person name="Hugenholtz P."/>
        </authorList>
    </citation>
    <scope>NUCLEOTIDE SEQUENCE [LARGE SCALE GENOMIC DNA]</scope>
    <source>
        <strain evidence="3">UBA8844</strain>
    </source>
</reference>